<comment type="caution">
    <text evidence="3">The sequence shown here is derived from an EMBL/GenBank/DDBJ whole genome shotgun (WGS) entry which is preliminary data.</text>
</comment>
<feature type="transmembrane region" description="Helical" evidence="2">
    <location>
        <begin position="251"/>
        <end position="271"/>
    </location>
</feature>
<evidence type="ECO:0000256" key="2">
    <source>
        <dbReference type="SAM" id="Phobius"/>
    </source>
</evidence>
<evidence type="ECO:0000313" key="4">
    <source>
        <dbReference type="Proteomes" id="UP001374579"/>
    </source>
</evidence>
<gene>
    <name evidence="3" type="ORF">V1264_012261</name>
</gene>
<keyword evidence="4" id="KW-1185">Reference proteome</keyword>
<reference evidence="3 4" key="1">
    <citation type="submission" date="2024-02" db="EMBL/GenBank/DDBJ databases">
        <title>Chromosome-scale genome assembly of the rough periwinkle Littorina saxatilis.</title>
        <authorList>
            <person name="De Jode A."/>
            <person name="Faria R."/>
            <person name="Formenti G."/>
            <person name="Sims Y."/>
            <person name="Smith T.P."/>
            <person name="Tracey A."/>
            <person name="Wood J.M.D."/>
            <person name="Zagrodzka Z.B."/>
            <person name="Johannesson K."/>
            <person name="Butlin R.K."/>
            <person name="Leder E.H."/>
        </authorList>
    </citation>
    <scope>NUCLEOTIDE SEQUENCE [LARGE SCALE GENOMIC DNA]</scope>
    <source>
        <strain evidence="3">Snail1</strain>
        <tissue evidence="3">Muscle</tissue>
    </source>
</reference>
<dbReference type="Proteomes" id="UP001374579">
    <property type="component" value="Unassembled WGS sequence"/>
</dbReference>
<evidence type="ECO:0000256" key="1">
    <source>
        <dbReference type="SAM" id="MobiDB-lite"/>
    </source>
</evidence>
<accession>A0AAN9BW22</accession>
<evidence type="ECO:0000313" key="3">
    <source>
        <dbReference type="EMBL" id="KAK7112883.1"/>
    </source>
</evidence>
<feature type="region of interest" description="Disordered" evidence="1">
    <location>
        <begin position="1"/>
        <end position="54"/>
    </location>
</feature>
<proteinExistence type="predicted"/>
<keyword evidence="2" id="KW-1133">Transmembrane helix</keyword>
<organism evidence="3 4">
    <name type="scientific">Littorina saxatilis</name>
    <dbReference type="NCBI Taxonomy" id="31220"/>
    <lineage>
        <taxon>Eukaryota</taxon>
        <taxon>Metazoa</taxon>
        <taxon>Spiralia</taxon>
        <taxon>Lophotrochozoa</taxon>
        <taxon>Mollusca</taxon>
        <taxon>Gastropoda</taxon>
        <taxon>Caenogastropoda</taxon>
        <taxon>Littorinimorpha</taxon>
        <taxon>Littorinoidea</taxon>
        <taxon>Littorinidae</taxon>
        <taxon>Littorina</taxon>
    </lineage>
</organism>
<keyword evidence="2" id="KW-0812">Transmembrane</keyword>
<feature type="transmembrane region" description="Helical" evidence="2">
    <location>
        <begin position="121"/>
        <end position="144"/>
    </location>
</feature>
<dbReference type="EMBL" id="JBAMIC010000002">
    <property type="protein sequence ID" value="KAK7112883.1"/>
    <property type="molecule type" value="Genomic_DNA"/>
</dbReference>
<protein>
    <submittedName>
        <fullName evidence="3">Uncharacterized protein</fullName>
    </submittedName>
</protein>
<keyword evidence="2" id="KW-0472">Membrane</keyword>
<sequence>MPISSGALDWPTSHFSKPDKEERRVGVREEDGIPGGTSKSPRGVPPQGYEWKPKLTNREEYEKWRKQMDRKDPLKTRRKKRDGCFGFMLSNKLNTENEDPTKGEQRDSLREVIKRRRRRRCFALACCVSLLSFLLMAVFVFVFLRFTGHETIGPEDLVECTGRWRTHFLAYAERATNGTTTYYCCYLPDIKNTTVWSVLSQDGWPDGYLVTQSDCTQPPTHSTCDQYDQTEFNKVAMPKVPCKAAGRVMDGWGKVVVAVYLTGFGVLSVLLK</sequence>
<dbReference type="AlphaFoldDB" id="A0AAN9BW22"/>
<name>A0AAN9BW22_9CAEN</name>
<feature type="compositionally biased region" description="Basic and acidic residues" evidence="1">
    <location>
        <begin position="16"/>
        <end position="31"/>
    </location>
</feature>